<dbReference type="EMBL" id="HACG01027425">
    <property type="protein sequence ID" value="CEK74290.1"/>
    <property type="molecule type" value="Transcribed_RNA"/>
</dbReference>
<dbReference type="InterPro" id="IPR014722">
    <property type="entry name" value="Rib_uL2_dom2"/>
</dbReference>
<feature type="non-terminal residue" evidence="4">
    <location>
        <position position="1"/>
    </location>
</feature>
<dbReference type="Pfam" id="PF09038">
    <property type="entry name" value="53-BP1_Tudor"/>
    <property type="match status" value="1"/>
</dbReference>
<dbReference type="Gene3D" id="2.30.30.30">
    <property type="match status" value="1"/>
</dbReference>
<proteinExistence type="predicted"/>
<evidence type="ECO:0000313" key="4">
    <source>
        <dbReference type="EMBL" id="CEK74290.1"/>
    </source>
</evidence>
<name>A0A0B7A2U9_9EUPU</name>
<accession>A0A0B7A2U9</accession>
<feature type="region of interest" description="Disordered" evidence="1">
    <location>
        <begin position="152"/>
        <end position="188"/>
    </location>
</feature>
<evidence type="ECO:0000259" key="2">
    <source>
        <dbReference type="Pfam" id="PF09038"/>
    </source>
</evidence>
<dbReference type="InterPro" id="IPR015125">
    <property type="entry name" value="53-BP1_Tudor"/>
</dbReference>
<dbReference type="AlphaFoldDB" id="A0A0B7A2U9"/>
<feature type="compositionally biased region" description="Basic residues" evidence="1">
    <location>
        <begin position="179"/>
        <end position="188"/>
    </location>
</feature>
<protein>
    <recommendedName>
        <fullName evidence="2">Tumour suppressor p53-binding protein-1 Tudor domain-containing protein</fullName>
    </recommendedName>
</protein>
<feature type="domain" description="Tumour suppressor p53-binding protein-1 Tudor" evidence="2">
    <location>
        <begin position="1"/>
        <end position="84"/>
    </location>
</feature>
<gene>
    <name evidence="4" type="primary">ORF90469</name>
    <name evidence="3" type="synonym">ORF90464</name>
</gene>
<dbReference type="EMBL" id="HACG01027423">
    <property type="protein sequence ID" value="CEK74288.1"/>
    <property type="molecule type" value="Transcribed_RNA"/>
</dbReference>
<sequence length="219" mass="23949">KFEDGSQSVVKVNEIILAGELPVGQSVMVLTSNDFYESGMIMSHSEKRQEEGSVSLIYHVERDDGVTQMCERRSLILSEGQAACLLSDEEMRISLDVYIPSTSKPADISLDNLVDGKRQPRSVKSLKKKDEKSSADLQTTIVASSLITAEIESSHSGRKRTIGPSATSTPTPKHVCKESRKRGTLKKSPNRLVGAVVSPVASPRTPRKHAQVFYLSLPP</sequence>
<evidence type="ECO:0000256" key="1">
    <source>
        <dbReference type="SAM" id="MobiDB-lite"/>
    </source>
</evidence>
<evidence type="ECO:0000313" key="3">
    <source>
        <dbReference type="EMBL" id="CEK74288.1"/>
    </source>
</evidence>
<reference evidence="4" key="1">
    <citation type="submission" date="2014-12" db="EMBL/GenBank/DDBJ databases">
        <title>Insight into the proteome of Arion vulgaris.</title>
        <authorList>
            <person name="Aradska J."/>
            <person name="Bulat T."/>
            <person name="Smidak R."/>
            <person name="Sarate P."/>
            <person name="Gangsoo J."/>
            <person name="Sialana F."/>
            <person name="Bilban M."/>
            <person name="Lubec G."/>
        </authorList>
    </citation>
    <scope>NUCLEOTIDE SEQUENCE</scope>
    <source>
        <tissue evidence="4">Skin</tissue>
    </source>
</reference>
<organism evidence="4">
    <name type="scientific">Arion vulgaris</name>
    <dbReference type="NCBI Taxonomy" id="1028688"/>
    <lineage>
        <taxon>Eukaryota</taxon>
        <taxon>Metazoa</taxon>
        <taxon>Spiralia</taxon>
        <taxon>Lophotrochozoa</taxon>
        <taxon>Mollusca</taxon>
        <taxon>Gastropoda</taxon>
        <taxon>Heterobranchia</taxon>
        <taxon>Euthyneura</taxon>
        <taxon>Panpulmonata</taxon>
        <taxon>Eupulmonata</taxon>
        <taxon>Stylommatophora</taxon>
        <taxon>Helicina</taxon>
        <taxon>Arionoidea</taxon>
        <taxon>Arionidae</taxon>
        <taxon>Arion</taxon>
    </lineage>
</organism>